<keyword evidence="6" id="KW-1185">Reference proteome</keyword>
<dbReference type="InterPro" id="IPR009057">
    <property type="entry name" value="Homeodomain-like_sf"/>
</dbReference>
<evidence type="ECO:0000259" key="4">
    <source>
        <dbReference type="PROSITE" id="PS01124"/>
    </source>
</evidence>
<dbReference type="PANTHER" id="PTHR43280">
    <property type="entry name" value="ARAC-FAMILY TRANSCRIPTIONAL REGULATOR"/>
    <property type="match status" value="1"/>
</dbReference>
<dbReference type="InterPro" id="IPR014710">
    <property type="entry name" value="RmlC-like_jellyroll"/>
</dbReference>
<dbReference type="InterPro" id="IPR003313">
    <property type="entry name" value="AraC-bd"/>
</dbReference>
<dbReference type="GO" id="GO:0003700">
    <property type="term" value="F:DNA-binding transcription factor activity"/>
    <property type="evidence" value="ECO:0007669"/>
    <property type="project" value="InterPro"/>
</dbReference>
<dbReference type="EMBL" id="CP048286">
    <property type="protein sequence ID" value="QHW31166.1"/>
    <property type="molecule type" value="Genomic_DNA"/>
</dbReference>
<accession>A0A6C0NZ03</accession>
<evidence type="ECO:0000256" key="1">
    <source>
        <dbReference type="ARBA" id="ARBA00023015"/>
    </source>
</evidence>
<keyword evidence="1" id="KW-0805">Transcription regulation</keyword>
<dbReference type="PANTHER" id="PTHR43280:SF27">
    <property type="entry name" value="TRANSCRIPTIONAL REGULATOR MTLR"/>
    <property type="match status" value="1"/>
</dbReference>
<dbReference type="Gene3D" id="1.10.10.60">
    <property type="entry name" value="Homeodomain-like"/>
    <property type="match status" value="2"/>
</dbReference>
<sequence length="288" mass="33340">MAYVVPIAYEFGSFIFNHKRKSDQSRYYHAHPGIELLYIYEGEGEVMLDGSHYPIGQGTLLWLQPYQLHLVDVPFNADIAYVRTNLTFDPHVLAAYLAPFPGLLRFYEHIWKGNLSKQIFTLQAENPLVGLLEEFQLVLHEPPEEREESFGLTMLKLLRLLQRSVFKESLSQSQTQSGPRALKHVETIMEWVEQHYRRPFRLDEIAEALFLSPYHLSHLFKASTGMTLSDHIRLRRVREACSLLANTSKPIQEIAAEVGGLSSSYFCQMFKRHKGVTPEEYRKTVRKA</sequence>
<keyword evidence="3" id="KW-0804">Transcription</keyword>
<dbReference type="InterPro" id="IPR020449">
    <property type="entry name" value="Tscrpt_reg_AraC-type_HTH"/>
</dbReference>
<dbReference type="Pfam" id="PF02311">
    <property type="entry name" value="AraC_binding"/>
    <property type="match status" value="1"/>
</dbReference>
<dbReference type="Pfam" id="PF12833">
    <property type="entry name" value="HTH_18"/>
    <property type="match status" value="1"/>
</dbReference>
<evidence type="ECO:0000256" key="3">
    <source>
        <dbReference type="ARBA" id="ARBA00023163"/>
    </source>
</evidence>
<dbReference type="Gene3D" id="2.60.120.10">
    <property type="entry name" value="Jelly Rolls"/>
    <property type="match status" value="1"/>
</dbReference>
<reference evidence="5 6" key="1">
    <citation type="submission" date="2020-02" db="EMBL/GenBank/DDBJ databases">
        <title>Paenibacillus sp. nov., isolated from rhizosphere soil of tomato.</title>
        <authorList>
            <person name="Weon H.-Y."/>
            <person name="Lee S.A."/>
        </authorList>
    </citation>
    <scope>NUCLEOTIDE SEQUENCE [LARGE SCALE GENOMIC DNA]</scope>
    <source>
        <strain evidence="5 6">14171R-81</strain>
    </source>
</reference>
<dbReference type="PRINTS" id="PR00032">
    <property type="entry name" value="HTHARAC"/>
</dbReference>
<evidence type="ECO:0000256" key="2">
    <source>
        <dbReference type="ARBA" id="ARBA00023125"/>
    </source>
</evidence>
<dbReference type="SMART" id="SM00342">
    <property type="entry name" value="HTH_ARAC"/>
    <property type="match status" value="1"/>
</dbReference>
<organism evidence="5 6">
    <name type="scientific">Paenibacillus rhizovicinus</name>
    <dbReference type="NCBI Taxonomy" id="2704463"/>
    <lineage>
        <taxon>Bacteria</taxon>
        <taxon>Bacillati</taxon>
        <taxon>Bacillota</taxon>
        <taxon>Bacilli</taxon>
        <taxon>Bacillales</taxon>
        <taxon>Paenibacillaceae</taxon>
        <taxon>Paenibacillus</taxon>
    </lineage>
</organism>
<dbReference type="InterPro" id="IPR037923">
    <property type="entry name" value="HTH-like"/>
</dbReference>
<gene>
    <name evidence="5" type="ORF">GZH47_10070</name>
</gene>
<dbReference type="InterPro" id="IPR018060">
    <property type="entry name" value="HTH_AraC"/>
</dbReference>
<feature type="domain" description="HTH araC/xylS-type" evidence="4">
    <location>
        <begin position="186"/>
        <end position="284"/>
    </location>
</feature>
<proteinExistence type="predicted"/>
<keyword evidence="2" id="KW-0238">DNA-binding</keyword>
<dbReference type="Proteomes" id="UP000479114">
    <property type="component" value="Chromosome"/>
</dbReference>
<dbReference type="KEGG" id="prz:GZH47_10070"/>
<protein>
    <submittedName>
        <fullName evidence="5">AraC family transcriptional regulator</fullName>
    </submittedName>
</protein>
<dbReference type="SUPFAM" id="SSF51215">
    <property type="entry name" value="Regulatory protein AraC"/>
    <property type="match status" value="1"/>
</dbReference>
<dbReference type="GO" id="GO:0043565">
    <property type="term" value="F:sequence-specific DNA binding"/>
    <property type="evidence" value="ECO:0007669"/>
    <property type="project" value="InterPro"/>
</dbReference>
<evidence type="ECO:0000313" key="5">
    <source>
        <dbReference type="EMBL" id="QHW31166.1"/>
    </source>
</evidence>
<dbReference type="RefSeq" id="WP_162639975.1">
    <property type="nucleotide sequence ID" value="NZ_CP048286.1"/>
</dbReference>
<dbReference type="AlphaFoldDB" id="A0A6C0NZ03"/>
<evidence type="ECO:0000313" key="6">
    <source>
        <dbReference type="Proteomes" id="UP000479114"/>
    </source>
</evidence>
<name>A0A6C0NZ03_9BACL</name>
<dbReference type="PROSITE" id="PS01124">
    <property type="entry name" value="HTH_ARAC_FAMILY_2"/>
    <property type="match status" value="1"/>
</dbReference>
<dbReference type="SUPFAM" id="SSF46689">
    <property type="entry name" value="Homeodomain-like"/>
    <property type="match status" value="2"/>
</dbReference>